<dbReference type="EMBL" id="QRUP01000012">
    <property type="protein sequence ID" value="RGR73471.1"/>
    <property type="molecule type" value="Genomic_DNA"/>
</dbReference>
<dbReference type="InterPro" id="IPR018163">
    <property type="entry name" value="Thr/Ala-tRNA-synth_IIc_edit"/>
</dbReference>
<keyword evidence="2" id="KW-0808">Transferase</keyword>
<proteinExistence type="predicted"/>
<dbReference type="PANTHER" id="PTHR10285">
    <property type="entry name" value="URIDINE KINASE"/>
    <property type="match status" value="1"/>
</dbReference>
<gene>
    <name evidence="2" type="ORF">DWY25_10755</name>
</gene>
<keyword evidence="3" id="KW-1185">Reference proteome</keyword>
<dbReference type="InterPro" id="IPR027417">
    <property type="entry name" value="P-loop_NTPase"/>
</dbReference>
<dbReference type="Gene3D" id="3.40.50.300">
    <property type="entry name" value="P-loop containing nucleotide triphosphate hydrolases"/>
    <property type="match status" value="1"/>
</dbReference>
<dbReference type="InterPro" id="IPR004095">
    <property type="entry name" value="TGS"/>
</dbReference>
<evidence type="ECO:0000313" key="3">
    <source>
        <dbReference type="Proteomes" id="UP000284178"/>
    </source>
</evidence>
<dbReference type="SUPFAM" id="SSF55186">
    <property type="entry name" value="ThrRS/AlaRS common domain"/>
    <property type="match status" value="1"/>
</dbReference>
<dbReference type="SUPFAM" id="SSF52540">
    <property type="entry name" value="P-loop containing nucleoside triphosphate hydrolases"/>
    <property type="match status" value="1"/>
</dbReference>
<dbReference type="InterPro" id="IPR006083">
    <property type="entry name" value="PRK/URK"/>
</dbReference>
<feature type="domain" description="TGS" evidence="1">
    <location>
        <begin position="1"/>
        <end position="59"/>
    </location>
</feature>
<dbReference type="Gene3D" id="3.30.980.10">
    <property type="entry name" value="Threonyl-trna Synthetase, Chain A, domain 2"/>
    <property type="match status" value="1"/>
</dbReference>
<name>A0A412FZ73_9FIRM</name>
<dbReference type="GO" id="GO:0016301">
    <property type="term" value="F:kinase activity"/>
    <property type="evidence" value="ECO:0007669"/>
    <property type="project" value="UniProtKB-KW"/>
</dbReference>
<accession>A0A412FZ73</accession>
<reference evidence="2 3" key="1">
    <citation type="submission" date="2018-08" db="EMBL/GenBank/DDBJ databases">
        <title>A genome reference for cultivated species of the human gut microbiota.</title>
        <authorList>
            <person name="Zou Y."/>
            <person name="Xue W."/>
            <person name="Luo G."/>
        </authorList>
    </citation>
    <scope>NUCLEOTIDE SEQUENCE [LARGE SCALE GENOMIC DNA]</scope>
    <source>
        <strain evidence="2 3">AF24-29</strain>
    </source>
</reference>
<organism evidence="2 3">
    <name type="scientific">Holdemania filiformis</name>
    <dbReference type="NCBI Taxonomy" id="61171"/>
    <lineage>
        <taxon>Bacteria</taxon>
        <taxon>Bacillati</taxon>
        <taxon>Bacillota</taxon>
        <taxon>Erysipelotrichia</taxon>
        <taxon>Erysipelotrichales</taxon>
        <taxon>Erysipelotrichaceae</taxon>
        <taxon>Holdemania</taxon>
    </lineage>
</organism>
<dbReference type="PROSITE" id="PS51880">
    <property type="entry name" value="TGS"/>
    <property type="match status" value="1"/>
</dbReference>
<sequence>MVKLRFPDQTEIEIPNGTTIAQLAAEQENPRALAGGILNGKVHDLNYRLNKIGAFEWITRGSLIGQMMTERTLSFLFITAVRLCFDGLDVLIEHSLAGGLYGTLIRKEPVTLAELEQVEAKMRDMIAKKEPIHRRVVSKAEAVAHFEALGMPDKASLLRQRTSAKCSIYTCAGVDDYFYGVMLPDASWIGPFTLRKVHQGFWLSTEKEFIDQPKLFEVYRQFERRGQETGISMVSQLNEKIREGCLPQLIKDNENRVARDLDTLADQIAARPELKIVLIAGPSSAGKTTFSRRLAFALHERGRNPIAISMDDFFLNREDSPRLPDGTHDYENIECLDLKLFNASMEALISGQPVVLPTYDFKLGEKRFVRDPLTLKPDQILILEGLHALNPRSSEKIAEAAKFRVYINALTHLNLDRHNRITTTDYRLIRRMTRDYQFRGRSVQSTLDGWEQVKAGEDRYIYPYQEQADFLFNTSMDYELPILKTILAPLLDQVPVAAPEYIEANRIRRLLAYFDGGDPTLVPHDSILAEFIGGSVFEE</sequence>
<dbReference type="Proteomes" id="UP000284178">
    <property type="component" value="Unassembled WGS sequence"/>
</dbReference>
<keyword evidence="2" id="KW-0418">Kinase</keyword>
<dbReference type="RefSeq" id="WP_117895230.1">
    <property type="nucleotide sequence ID" value="NZ_CABJCV010000012.1"/>
</dbReference>
<protein>
    <submittedName>
        <fullName evidence="2">Nucleoside kinase</fullName>
    </submittedName>
</protein>
<evidence type="ECO:0000313" key="2">
    <source>
        <dbReference type="EMBL" id="RGR73471.1"/>
    </source>
</evidence>
<evidence type="ECO:0000259" key="1">
    <source>
        <dbReference type="PROSITE" id="PS51880"/>
    </source>
</evidence>
<comment type="caution">
    <text evidence="2">The sequence shown here is derived from an EMBL/GenBank/DDBJ whole genome shotgun (WGS) entry which is preliminary data.</text>
</comment>
<dbReference type="GO" id="GO:0005524">
    <property type="term" value="F:ATP binding"/>
    <property type="evidence" value="ECO:0007669"/>
    <property type="project" value="InterPro"/>
</dbReference>
<dbReference type="CDD" id="cd02028">
    <property type="entry name" value="UMPK_like"/>
    <property type="match status" value="1"/>
</dbReference>
<dbReference type="AlphaFoldDB" id="A0A412FZ73"/>
<dbReference type="Pfam" id="PF00485">
    <property type="entry name" value="PRK"/>
    <property type="match status" value="1"/>
</dbReference>
<dbReference type="GeneID" id="83015875"/>